<keyword evidence="2" id="KW-0472">Membrane</keyword>
<sequence length="231" mass="27798">MGEFYFKNYFLSEEEIEENKQNISGNTEICGNDTLKPNLKNKISLFVNKTSDYYDYYFKLSENKITQISRKRKFPDEDKNMTKYNTERLKLLGEAISKYYSVMITYFQEKVSELDIEKLYLNYSADDFMKVENILKEMTLFYTKMYYKYPISENRKSSKDIEEILKKYNIEEQIQELERTLNLIRNIAKYQIRKKEEQIKEKEETRSNLWNISFAVIGIIIGVVQIIQAFK</sequence>
<dbReference type="KEGG" id="lhf:JCM16775_1669"/>
<evidence type="ECO:0000313" key="4">
    <source>
        <dbReference type="Proteomes" id="UP000321892"/>
    </source>
</evidence>
<keyword evidence="1" id="KW-0175">Coiled coil</keyword>
<feature type="transmembrane region" description="Helical" evidence="2">
    <location>
        <begin position="209"/>
        <end position="230"/>
    </location>
</feature>
<accession>A0A510JI47</accession>
<evidence type="ECO:0000313" key="3">
    <source>
        <dbReference type="EMBL" id="BBM38958.1"/>
    </source>
</evidence>
<keyword evidence="4" id="KW-1185">Reference proteome</keyword>
<dbReference type="EMBL" id="AP019823">
    <property type="protein sequence ID" value="BBM38958.1"/>
    <property type="molecule type" value="Genomic_DNA"/>
</dbReference>
<feature type="coiled-coil region" evidence="1">
    <location>
        <begin position="167"/>
        <end position="205"/>
    </location>
</feature>
<proteinExistence type="predicted"/>
<gene>
    <name evidence="3" type="ORF">JCM16775_1669</name>
</gene>
<reference evidence="3 4" key="1">
    <citation type="submission" date="2019-07" db="EMBL/GenBank/DDBJ databases">
        <title>Complete Genome Sequence of Leptotrichia hofstadii Strain JCM16775.</title>
        <authorList>
            <person name="Watanabe S."/>
            <person name="Cui L."/>
        </authorList>
    </citation>
    <scope>NUCLEOTIDE SEQUENCE [LARGE SCALE GENOMIC DNA]</scope>
    <source>
        <strain evidence="3 4">JCM16775</strain>
    </source>
</reference>
<keyword evidence="2" id="KW-1133">Transmembrane helix</keyword>
<organism evidence="3 4">
    <name type="scientific">Leptotrichia hofstadii</name>
    <dbReference type="NCBI Taxonomy" id="157688"/>
    <lineage>
        <taxon>Bacteria</taxon>
        <taxon>Fusobacteriati</taxon>
        <taxon>Fusobacteriota</taxon>
        <taxon>Fusobacteriia</taxon>
        <taxon>Fusobacteriales</taxon>
        <taxon>Leptotrichiaceae</taxon>
        <taxon>Leptotrichia</taxon>
    </lineage>
</organism>
<protein>
    <submittedName>
        <fullName evidence="3">Uncharacterized protein</fullName>
    </submittedName>
</protein>
<evidence type="ECO:0000256" key="2">
    <source>
        <dbReference type="SAM" id="Phobius"/>
    </source>
</evidence>
<dbReference type="AlphaFoldDB" id="A0A510JI47"/>
<dbReference type="RefSeq" id="WP_026746002.1">
    <property type="nucleotide sequence ID" value="NZ_AP019823.1"/>
</dbReference>
<dbReference type="OrthoDB" id="82298at2"/>
<keyword evidence="2" id="KW-0812">Transmembrane</keyword>
<dbReference type="Proteomes" id="UP000321892">
    <property type="component" value="Chromosome"/>
</dbReference>
<name>A0A510JI47_9FUSO</name>
<evidence type="ECO:0000256" key="1">
    <source>
        <dbReference type="SAM" id="Coils"/>
    </source>
</evidence>